<proteinExistence type="predicted"/>
<name>A0ABM9WVR1_VIBAE</name>
<reference evidence="2" key="1">
    <citation type="submission" date="2006-10" db="EMBL/GenBank/DDBJ databases">
        <authorList>
            <person name="Heidelberg J."/>
            <person name="Sebastian Y."/>
        </authorList>
    </citation>
    <scope>NUCLEOTIDE SEQUENCE [LARGE SCALE GENOMIC DNA]</scope>
    <source>
        <strain evidence="2">EX25</strain>
    </source>
</reference>
<protein>
    <submittedName>
        <fullName evidence="1">Uncharacterized protein</fullName>
    </submittedName>
</protein>
<sequence length="41" mass="4484">MTNSQGQVTRLSHSPKVQVRTAVTVKNLFCIILGLPSCQDL</sequence>
<keyword evidence="2" id="KW-1185">Reference proteome</keyword>
<evidence type="ECO:0000313" key="1">
    <source>
        <dbReference type="EMBL" id="EDN57382.1"/>
    </source>
</evidence>
<dbReference type="EMBL" id="DS267818">
    <property type="protein sequence ID" value="EDN57382.1"/>
    <property type="molecule type" value="Genomic_DNA"/>
</dbReference>
<organism evidence="1 2">
    <name type="scientific">Vibrio antiquarius (strain Ex25)</name>
    <dbReference type="NCBI Taxonomy" id="150340"/>
    <lineage>
        <taxon>Bacteria</taxon>
        <taxon>Pseudomonadati</taxon>
        <taxon>Pseudomonadota</taxon>
        <taxon>Gammaproteobacteria</taxon>
        <taxon>Vibrionales</taxon>
        <taxon>Vibrionaceae</taxon>
        <taxon>Vibrio</taxon>
        <taxon>Vibrio diabolicus subgroup</taxon>
    </lineage>
</organism>
<gene>
    <name evidence="1" type="ORF">VEx25_A0485</name>
</gene>
<dbReference type="Proteomes" id="UP000242664">
    <property type="component" value="Unassembled WGS sequence"/>
</dbReference>
<accession>A0ABM9WVR1</accession>
<evidence type="ECO:0000313" key="2">
    <source>
        <dbReference type="Proteomes" id="UP000242664"/>
    </source>
</evidence>